<evidence type="ECO:0000256" key="1">
    <source>
        <dbReference type="SAM" id="Phobius"/>
    </source>
</evidence>
<dbReference type="EMBL" id="JAVDVQ010000011">
    <property type="protein sequence ID" value="MDR7083453.1"/>
    <property type="molecule type" value="Genomic_DNA"/>
</dbReference>
<evidence type="ECO:0008006" key="4">
    <source>
        <dbReference type="Google" id="ProtNLM"/>
    </source>
</evidence>
<name>A0ABU1UE75_9MICC</name>
<proteinExistence type="predicted"/>
<keyword evidence="3" id="KW-1185">Reference proteome</keyword>
<comment type="caution">
    <text evidence="2">The sequence shown here is derived from an EMBL/GenBank/DDBJ whole genome shotgun (WGS) entry which is preliminary data.</text>
</comment>
<evidence type="ECO:0000313" key="2">
    <source>
        <dbReference type="EMBL" id="MDR7083453.1"/>
    </source>
</evidence>
<gene>
    <name evidence="2" type="ORF">J2X01_002747</name>
</gene>
<dbReference type="Proteomes" id="UP001252243">
    <property type="component" value="Unassembled WGS sequence"/>
</dbReference>
<feature type="transmembrane region" description="Helical" evidence="1">
    <location>
        <begin position="14"/>
        <end position="31"/>
    </location>
</feature>
<reference evidence="2 3" key="1">
    <citation type="submission" date="2023-07" db="EMBL/GenBank/DDBJ databases">
        <title>Sorghum-associated microbial communities from plants grown in Nebraska, USA.</title>
        <authorList>
            <person name="Schachtman D."/>
        </authorList>
    </citation>
    <scope>NUCLEOTIDE SEQUENCE [LARGE SCALE GENOMIC DNA]</scope>
    <source>
        <strain evidence="2 3">BE167</strain>
    </source>
</reference>
<accession>A0ABU1UE75</accession>
<sequence length="131" mass="14294">MTTIGDLLGPILEVMTWVGFVLGLPLLVWGGNARRHRCTWTGTTGTVISAGGFMGYRWTDHHDEDHRSLLPAAESHGLVVGSDVDLFYDVCHPSRWGLKPPRHDNAAWTLGWILTGVGILSTVGGFALLLF</sequence>
<keyword evidence="1" id="KW-1133">Transmembrane helix</keyword>
<keyword evidence="1" id="KW-0472">Membrane</keyword>
<dbReference type="RefSeq" id="WP_310058183.1">
    <property type="nucleotide sequence ID" value="NZ_JAVDVQ010000011.1"/>
</dbReference>
<protein>
    <recommendedName>
        <fullName evidence="4">DUF3592 domain-containing protein</fullName>
    </recommendedName>
</protein>
<keyword evidence="1" id="KW-0812">Transmembrane</keyword>
<feature type="transmembrane region" description="Helical" evidence="1">
    <location>
        <begin position="106"/>
        <end position="130"/>
    </location>
</feature>
<evidence type="ECO:0000313" key="3">
    <source>
        <dbReference type="Proteomes" id="UP001252243"/>
    </source>
</evidence>
<organism evidence="2 3">
    <name type="scientific">Arthrobacter ginsengisoli</name>
    <dbReference type="NCBI Taxonomy" id="1356565"/>
    <lineage>
        <taxon>Bacteria</taxon>
        <taxon>Bacillati</taxon>
        <taxon>Actinomycetota</taxon>
        <taxon>Actinomycetes</taxon>
        <taxon>Micrococcales</taxon>
        <taxon>Micrococcaceae</taxon>
        <taxon>Arthrobacter</taxon>
    </lineage>
</organism>